<evidence type="ECO:0000313" key="2">
    <source>
        <dbReference type="Proteomes" id="UP000315349"/>
    </source>
</evidence>
<dbReference type="KEGG" id="peh:Spb1_02270"/>
<dbReference type="AlphaFoldDB" id="A0A518GIE4"/>
<reference evidence="1 2" key="1">
    <citation type="submission" date="2019-02" db="EMBL/GenBank/DDBJ databases">
        <title>Deep-cultivation of Planctomycetes and their phenomic and genomic characterization uncovers novel biology.</title>
        <authorList>
            <person name="Wiegand S."/>
            <person name="Jogler M."/>
            <person name="Boedeker C."/>
            <person name="Pinto D."/>
            <person name="Vollmers J."/>
            <person name="Rivas-Marin E."/>
            <person name="Kohn T."/>
            <person name="Peeters S.H."/>
            <person name="Heuer A."/>
            <person name="Rast P."/>
            <person name="Oberbeckmann S."/>
            <person name="Bunk B."/>
            <person name="Jeske O."/>
            <person name="Meyerdierks A."/>
            <person name="Storesund J.E."/>
            <person name="Kallscheuer N."/>
            <person name="Luecker S."/>
            <person name="Lage O.M."/>
            <person name="Pohl T."/>
            <person name="Merkel B.J."/>
            <person name="Hornburger P."/>
            <person name="Mueller R.-W."/>
            <person name="Bruemmer F."/>
            <person name="Labrenz M."/>
            <person name="Spormann A.M."/>
            <person name="Op den Camp H."/>
            <person name="Overmann J."/>
            <person name="Amann R."/>
            <person name="Jetten M.S.M."/>
            <person name="Mascher T."/>
            <person name="Medema M.H."/>
            <person name="Devos D.P."/>
            <person name="Kaster A.-K."/>
            <person name="Ovreas L."/>
            <person name="Rohde M."/>
            <person name="Galperin M.Y."/>
            <person name="Jogler C."/>
        </authorList>
    </citation>
    <scope>NUCLEOTIDE SEQUENCE [LARGE SCALE GENOMIC DNA]</scope>
    <source>
        <strain evidence="1 2">Spb1</strain>
    </source>
</reference>
<dbReference type="Proteomes" id="UP000315349">
    <property type="component" value="Chromosome"/>
</dbReference>
<gene>
    <name evidence="1" type="ORF">Spb1_02270</name>
</gene>
<proteinExistence type="predicted"/>
<evidence type="ECO:0000313" key="1">
    <source>
        <dbReference type="EMBL" id="QDV28364.1"/>
    </source>
</evidence>
<organism evidence="1 2">
    <name type="scientific">Planctopirus ephydatiae</name>
    <dbReference type="NCBI Taxonomy" id="2528019"/>
    <lineage>
        <taxon>Bacteria</taxon>
        <taxon>Pseudomonadati</taxon>
        <taxon>Planctomycetota</taxon>
        <taxon>Planctomycetia</taxon>
        <taxon>Planctomycetales</taxon>
        <taxon>Planctomycetaceae</taxon>
        <taxon>Planctopirus</taxon>
    </lineage>
</organism>
<protein>
    <submittedName>
        <fullName evidence="1">Uncharacterized protein</fullName>
    </submittedName>
</protein>
<keyword evidence="2" id="KW-1185">Reference proteome</keyword>
<accession>A0A518GIE4</accession>
<dbReference type="EMBL" id="CP036299">
    <property type="protein sequence ID" value="QDV28364.1"/>
    <property type="molecule type" value="Genomic_DNA"/>
</dbReference>
<name>A0A518GIE4_9PLAN</name>
<sequence length="32" mass="3946">MMVVEPDVTNFDPYRMDWQRQNVETLCFVLMH</sequence>